<dbReference type="Proteomes" id="UP000218231">
    <property type="component" value="Unassembled WGS sequence"/>
</dbReference>
<accession>A0A2A2LT06</accession>
<evidence type="ECO:0000256" key="3">
    <source>
        <dbReference type="ARBA" id="ARBA00023125"/>
    </source>
</evidence>
<feature type="region of interest" description="Disordered" evidence="7">
    <location>
        <begin position="221"/>
        <end position="255"/>
    </location>
</feature>
<evidence type="ECO:0000256" key="7">
    <source>
        <dbReference type="SAM" id="MobiDB-lite"/>
    </source>
</evidence>
<dbReference type="SMART" id="SM00338">
    <property type="entry name" value="BRLZ"/>
    <property type="match status" value="1"/>
</dbReference>
<feature type="coiled-coil region" evidence="6">
    <location>
        <begin position="306"/>
        <end position="368"/>
    </location>
</feature>
<evidence type="ECO:0000313" key="9">
    <source>
        <dbReference type="EMBL" id="PAV89384.1"/>
    </source>
</evidence>
<feature type="domain" description="BZIP" evidence="8">
    <location>
        <begin position="295"/>
        <end position="358"/>
    </location>
</feature>
<dbReference type="GO" id="GO:0005634">
    <property type="term" value="C:nucleus"/>
    <property type="evidence" value="ECO:0007669"/>
    <property type="project" value="TreeGrafter"/>
</dbReference>
<dbReference type="AlphaFoldDB" id="A0A2A2LT06"/>
<evidence type="ECO:0000259" key="8">
    <source>
        <dbReference type="PROSITE" id="PS50217"/>
    </source>
</evidence>
<proteinExistence type="predicted"/>
<organism evidence="9 10">
    <name type="scientific">Diploscapter pachys</name>
    <dbReference type="NCBI Taxonomy" id="2018661"/>
    <lineage>
        <taxon>Eukaryota</taxon>
        <taxon>Metazoa</taxon>
        <taxon>Ecdysozoa</taxon>
        <taxon>Nematoda</taxon>
        <taxon>Chromadorea</taxon>
        <taxon>Rhabditida</taxon>
        <taxon>Rhabditina</taxon>
        <taxon>Rhabditomorpha</taxon>
        <taxon>Rhabditoidea</taxon>
        <taxon>Rhabditidae</taxon>
        <taxon>Diploscapter</taxon>
    </lineage>
</organism>
<reference evidence="9 10" key="1">
    <citation type="journal article" date="2017" name="Curr. Biol.">
        <title>Genome architecture and evolution of a unichromosomal asexual nematode.</title>
        <authorList>
            <person name="Fradin H."/>
            <person name="Zegar C."/>
            <person name="Gutwein M."/>
            <person name="Lucas J."/>
            <person name="Kovtun M."/>
            <person name="Corcoran D."/>
            <person name="Baugh L.R."/>
            <person name="Kiontke K."/>
            <person name="Gunsalus K."/>
            <person name="Fitch D.H."/>
            <person name="Piano F."/>
        </authorList>
    </citation>
    <scope>NUCLEOTIDE SEQUENCE [LARGE SCALE GENOMIC DNA]</scope>
    <source>
        <strain evidence="9">PF1309</strain>
    </source>
</reference>
<dbReference type="GO" id="GO:0005789">
    <property type="term" value="C:endoplasmic reticulum membrane"/>
    <property type="evidence" value="ECO:0007669"/>
    <property type="project" value="UniProtKB-SubCell"/>
</dbReference>
<sequence length="572" mass="63709">MDCLMDYEGADFGIGFSDAFLLQGNDPSFGCQDTDLCFDFDNCGDKSTPIEDSYADDLLGKLDVEEKQEENPSIYLDSNYANGQPECYDAGISSPSLSPNRGESSSPTDTTSSGSEADAFYTNDNFLYGSGQDWDYSPNNEVLQIETVNTAGPQKPTTYSMHKTVGNGTNQKVSAYRLSSVRSNQSGAFVLRRQQNLQANRSLNRTAQVVRFKPAANSALRANPSSLSLSSTGSASSSSSYSSQPSSGPLIKVASNDRSRKYPALVLTEEEKRLCKKEGIVLPEYYPLTKAEERDLKRIRRKIRNKRSAQTSRKRKQDYIEQLEDRVADCSQENQELKAQVELLTRDNQNYAAQLRKLQAALAQSTRRGTQASTCLAVLLLSVCILVAPHINPLAKKPQRMALEAEEAIREAGRQQPNMNMSEVTRHAVRSRTLMEYVATAKESQCPPKTALGQEKDMDIKKDQDWIVEIKQEEDLDGPPILTTQQTFAARGSQRPTKNYKTQNVKYEYLPSDDYSPPVKQLRSSHPSIVPISQVQSNTSRQLLVNHTKAPDSRGQSGFFYANGRRLKAQLY</sequence>
<feature type="compositionally biased region" description="Polar residues" evidence="7">
    <location>
        <begin position="93"/>
        <end position="103"/>
    </location>
</feature>
<dbReference type="InterPro" id="IPR004827">
    <property type="entry name" value="bZIP"/>
</dbReference>
<comment type="caution">
    <text evidence="9">The sequence shown here is derived from an EMBL/GenBank/DDBJ whole genome shotgun (WGS) entry which is preliminary data.</text>
</comment>
<keyword evidence="5" id="KW-0539">Nucleus</keyword>
<dbReference type="PROSITE" id="PS50217">
    <property type="entry name" value="BZIP"/>
    <property type="match status" value="1"/>
</dbReference>
<dbReference type="Pfam" id="PF00170">
    <property type="entry name" value="bZIP_1"/>
    <property type="match status" value="1"/>
</dbReference>
<dbReference type="GO" id="GO:0000981">
    <property type="term" value="F:DNA-binding transcription factor activity, RNA polymerase II-specific"/>
    <property type="evidence" value="ECO:0007669"/>
    <property type="project" value="TreeGrafter"/>
</dbReference>
<feature type="compositionally biased region" description="Low complexity" evidence="7">
    <location>
        <begin position="104"/>
        <end position="115"/>
    </location>
</feature>
<feature type="compositionally biased region" description="Low complexity" evidence="7">
    <location>
        <begin position="221"/>
        <end position="250"/>
    </location>
</feature>
<dbReference type="InterPro" id="IPR046347">
    <property type="entry name" value="bZIP_sf"/>
</dbReference>
<evidence type="ECO:0000256" key="6">
    <source>
        <dbReference type="SAM" id="Coils"/>
    </source>
</evidence>
<evidence type="ECO:0000313" key="10">
    <source>
        <dbReference type="Proteomes" id="UP000218231"/>
    </source>
</evidence>
<dbReference type="PROSITE" id="PS00036">
    <property type="entry name" value="BZIP_BASIC"/>
    <property type="match status" value="1"/>
</dbReference>
<dbReference type="EMBL" id="LIAE01006455">
    <property type="protein sequence ID" value="PAV89384.1"/>
    <property type="molecule type" value="Genomic_DNA"/>
</dbReference>
<evidence type="ECO:0000256" key="1">
    <source>
        <dbReference type="ARBA" id="ARBA00004648"/>
    </source>
</evidence>
<evidence type="ECO:0000256" key="5">
    <source>
        <dbReference type="ARBA" id="ARBA00023242"/>
    </source>
</evidence>
<dbReference type="OrthoDB" id="674948at2759"/>
<dbReference type="Gene3D" id="1.20.5.170">
    <property type="match status" value="1"/>
</dbReference>
<keyword evidence="4" id="KW-0804">Transcription</keyword>
<keyword evidence="3" id="KW-0238">DNA-binding</keyword>
<dbReference type="STRING" id="2018661.A0A2A2LT06"/>
<protein>
    <recommendedName>
        <fullName evidence="8">BZIP domain-containing protein</fullName>
    </recommendedName>
</protein>
<keyword evidence="2" id="KW-0805">Transcription regulation</keyword>
<name>A0A2A2LT06_9BILA</name>
<dbReference type="SUPFAM" id="SSF57959">
    <property type="entry name" value="Leucine zipper domain"/>
    <property type="match status" value="1"/>
</dbReference>
<dbReference type="GO" id="GO:0000978">
    <property type="term" value="F:RNA polymerase II cis-regulatory region sequence-specific DNA binding"/>
    <property type="evidence" value="ECO:0007669"/>
    <property type="project" value="TreeGrafter"/>
</dbReference>
<gene>
    <name evidence="9" type="ORF">WR25_11926</name>
</gene>
<evidence type="ECO:0000256" key="4">
    <source>
        <dbReference type="ARBA" id="ARBA00023163"/>
    </source>
</evidence>
<dbReference type="InterPro" id="IPR051381">
    <property type="entry name" value="CREB_ATF_subfamily"/>
</dbReference>
<comment type="subcellular location">
    <subcellularLocation>
        <location evidence="1">Endoplasmic reticulum membrane</location>
        <topology evidence="1">Single-pass type II membrane protein</topology>
    </subcellularLocation>
</comment>
<evidence type="ECO:0000256" key="2">
    <source>
        <dbReference type="ARBA" id="ARBA00023015"/>
    </source>
</evidence>
<keyword evidence="10" id="KW-1185">Reference proteome</keyword>
<feature type="region of interest" description="Disordered" evidence="7">
    <location>
        <begin position="87"/>
        <end position="117"/>
    </location>
</feature>
<keyword evidence="6" id="KW-0175">Coiled coil</keyword>
<dbReference type="PANTHER" id="PTHR45996">
    <property type="entry name" value="AGAP001464-PB"/>
    <property type="match status" value="1"/>
</dbReference>
<dbReference type="PANTHER" id="PTHR45996:SF3">
    <property type="entry name" value="CREB-H TRANSCRIPTION FACTOR HOMOLOG LET-607"/>
    <property type="match status" value="1"/>
</dbReference>